<protein>
    <submittedName>
        <fullName evidence="1">Uncharacterized protein</fullName>
    </submittedName>
</protein>
<proteinExistence type="predicted"/>
<dbReference type="AlphaFoldDB" id="A0A0B7A8L9"/>
<feature type="non-terminal residue" evidence="1">
    <location>
        <position position="78"/>
    </location>
</feature>
<evidence type="ECO:0000313" key="1">
    <source>
        <dbReference type="EMBL" id="CEK77334.1"/>
    </source>
</evidence>
<accession>A0A0B7A8L9</accession>
<sequence length="78" mass="9266">MTKFIRKIFFKIPSKYFHHHLNCTRYPRRCCSLYTAAEIFLCKKEIDSHMVINQSAMVTIRSINLCSVTKEDNSRHNV</sequence>
<reference evidence="1" key="1">
    <citation type="submission" date="2014-12" db="EMBL/GenBank/DDBJ databases">
        <title>Insight into the proteome of Arion vulgaris.</title>
        <authorList>
            <person name="Aradska J."/>
            <person name="Bulat T."/>
            <person name="Smidak R."/>
            <person name="Sarate P."/>
            <person name="Gangsoo J."/>
            <person name="Sialana F."/>
            <person name="Bilban M."/>
            <person name="Lubec G."/>
        </authorList>
    </citation>
    <scope>NUCLEOTIDE SEQUENCE</scope>
    <source>
        <tissue evidence="1">Skin</tissue>
    </source>
</reference>
<gene>
    <name evidence="1" type="primary">ORF104108</name>
</gene>
<organism evidence="1">
    <name type="scientific">Arion vulgaris</name>
    <dbReference type="NCBI Taxonomy" id="1028688"/>
    <lineage>
        <taxon>Eukaryota</taxon>
        <taxon>Metazoa</taxon>
        <taxon>Spiralia</taxon>
        <taxon>Lophotrochozoa</taxon>
        <taxon>Mollusca</taxon>
        <taxon>Gastropoda</taxon>
        <taxon>Heterobranchia</taxon>
        <taxon>Euthyneura</taxon>
        <taxon>Panpulmonata</taxon>
        <taxon>Eupulmonata</taxon>
        <taxon>Stylommatophora</taxon>
        <taxon>Helicina</taxon>
        <taxon>Arionoidea</taxon>
        <taxon>Arionidae</taxon>
        <taxon>Arion</taxon>
    </lineage>
</organism>
<name>A0A0B7A8L9_9EUPU</name>
<dbReference type="EMBL" id="HACG01030469">
    <property type="protein sequence ID" value="CEK77334.1"/>
    <property type="molecule type" value="Transcribed_RNA"/>
</dbReference>